<evidence type="ECO:0000259" key="8">
    <source>
        <dbReference type="Pfam" id="PF01494"/>
    </source>
</evidence>
<proteinExistence type="inferred from homology"/>
<keyword evidence="7 9" id="KW-0503">Monooxygenase</keyword>
<dbReference type="Proteomes" id="UP001378188">
    <property type="component" value="Unassembled WGS sequence"/>
</dbReference>
<dbReference type="NCBIfam" id="TIGR01988">
    <property type="entry name" value="Ubi-OHases"/>
    <property type="match status" value="1"/>
</dbReference>
<dbReference type="InterPro" id="IPR036188">
    <property type="entry name" value="FAD/NAD-bd_sf"/>
</dbReference>
<accession>A0AAW9RMU2</accession>
<evidence type="ECO:0000256" key="2">
    <source>
        <dbReference type="ARBA" id="ARBA00004749"/>
    </source>
</evidence>
<dbReference type="PRINTS" id="PR00420">
    <property type="entry name" value="RNGMNOXGNASE"/>
</dbReference>
<dbReference type="Pfam" id="PF01494">
    <property type="entry name" value="FAD_binding_3"/>
    <property type="match status" value="1"/>
</dbReference>
<dbReference type="InterPro" id="IPR051205">
    <property type="entry name" value="UbiH/COQ6_monooxygenase"/>
</dbReference>
<evidence type="ECO:0000256" key="4">
    <source>
        <dbReference type="ARBA" id="ARBA00022630"/>
    </source>
</evidence>
<dbReference type="AlphaFoldDB" id="A0AAW9RMU2"/>
<protein>
    <submittedName>
        <fullName evidence="9">FAD-dependent monooxygenase</fullName>
    </submittedName>
</protein>
<comment type="similarity">
    <text evidence="3">Belongs to the UbiH/COQ6 family.</text>
</comment>
<keyword evidence="4" id="KW-0285">Flavoprotein</keyword>
<keyword evidence="5" id="KW-0274">FAD</keyword>
<keyword evidence="6" id="KW-0560">Oxidoreductase</keyword>
<dbReference type="InterPro" id="IPR002938">
    <property type="entry name" value="FAD-bd"/>
</dbReference>
<dbReference type="SUPFAM" id="SSF51905">
    <property type="entry name" value="FAD/NAD(P)-binding domain"/>
    <property type="match status" value="1"/>
</dbReference>
<evidence type="ECO:0000256" key="7">
    <source>
        <dbReference type="ARBA" id="ARBA00023033"/>
    </source>
</evidence>
<dbReference type="GO" id="GO:0006744">
    <property type="term" value="P:ubiquinone biosynthetic process"/>
    <property type="evidence" value="ECO:0007669"/>
    <property type="project" value="InterPro"/>
</dbReference>
<comment type="cofactor">
    <cofactor evidence="1">
        <name>FAD</name>
        <dbReference type="ChEBI" id="CHEBI:57692"/>
    </cofactor>
</comment>
<feature type="domain" description="FAD-binding" evidence="8">
    <location>
        <begin position="11"/>
        <end position="343"/>
    </location>
</feature>
<evidence type="ECO:0000256" key="6">
    <source>
        <dbReference type="ARBA" id="ARBA00023002"/>
    </source>
</evidence>
<evidence type="ECO:0000256" key="1">
    <source>
        <dbReference type="ARBA" id="ARBA00001974"/>
    </source>
</evidence>
<dbReference type="InterPro" id="IPR010971">
    <property type="entry name" value="UbiH/COQ6"/>
</dbReference>
<organism evidence="9 10">
    <name type="scientific">Microbaculum marinum</name>
    <dbReference type="NCBI Taxonomy" id="1764581"/>
    <lineage>
        <taxon>Bacteria</taxon>
        <taxon>Pseudomonadati</taxon>
        <taxon>Pseudomonadota</taxon>
        <taxon>Alphaproteobacteria</taxon>
        <taxon>Hyphomicrobiales</taxon>
        <taxon>Tepidamorphaceae</taxon>
        <taxon>Microbaculum</taxon>
    </lineage>
</organism>
<comment type="caution">
    <text evidence="9">The sequence shown here is derived from an EMBL/GenBank/DDBJ whole genome shotgun (WGS) entry which is preliminary data.</text>
</comment>
<dbReference type="GO" id="GO:0071949">
    <property type="term" value="F:FAD binding"/>
    <property type="evidence" value="ECO:0007669"/>
    <property type="project" value="InterPro"/>
</dbReference>
<dbReference type="PANTHER" id="PTHR43876">
    <property type="entry name" value="UBIQUINONE BIOSYNTHESIS MONOOXYGENASE COQ6, MITOCHONDRIAL"/>
    <property type="match status" value="1"/>
</dbReference>
<sequence>MANGARTTSHDVTIAGAGLVGQAMALALAGARGVDLRVRIVDASPTPRPPGDIRTYAIAASTVRMLEELGVWARLKDKAEACSAMRISDSKLAEVVRPVFLTIAGTSRAGEPFAHFVDGRDLQAAVSAACDEAGITVEHGAVVETVGADTYGIRIGGETVPSRLLIGADGARSAVRRRAGIKTVGWSYGQASIITIVGHDVAHDGAATQHFLPGGPFALLPLPGNRSGVVWTEPAARAERLVALPSKDFARELALRAGPEIGDITVLEAPRVYPLELALARTFVAPRIALVGDAAHRLHPLAGLGLNLGLRDAAALAQVVVDAARRGEDFGSLAVLERYQRWRRFDTVQVATATEAMNRLFSNDFGPLRAVRDIGLGLVDRIVPLKKLFVAEAAGDAGPAPRLLRGEPV</sequence>
<evidence type="ECO:0000256" key="5">
    <source>
        <dbReference type="ARBA" id="ARBA00022827"/>
    </source>
</evidence>
<reference evidence="9 10" key="1">
    <citation type="submission" date="2024-02" db="EMBL/GenBank/DDBJ databases">
        <title>Genome analysis and characterization of Microbaculum marinisediminis sp. nov., isolated from marine sediment.</title>
        <authorList>
            <person name="Du Z.-J."/>
            <person name="Ye Y.-Q."/>
            <person name="Zhang Z.-R."/>
            <person name="Yuan S.-M."/>
            <person name="Zhang X.-Y."/>
        </authorList>
    </citation>
    <scope>NUCLEOTIDE SEQUENCE [LARGE SCALE GENOMIC DNA]</scope>
    <source>
        <strain evidence="9 10">SDUM1044001</strain>
    </source>
</reference>
<dbReference type="GO" id="GO:0004497">
    <property type="term" value="F:monooxygenase activity"/>
    <property type="evidence" value="ECO:0007669"/>
    <property type="project" value="UniProtKB-KW"/>
</dbReference>
<evidence type="ECO:0000313" key="9">
    <source>
        <dbReference type="EMBL" id="MEJ8574934.1"/>
    </source>
</evidence>
<keyword evidence="10" id="KW-1185">Reference proteome</keyword>
<name>A0AAW9RMU2_9HYPH</name>
<dbReference type="GO" id="GO:0110142">
    <property type="term" value="C:ubiquinone biosynthesis complex"/>
    <property type="evidence" value="ECO:0007669"/>
    <property type="project" value="UniProtKB-ARBA"/>
</dbReference>
<dbReference type="EMBL" id="JAZHOF010000015">
    <property type="protein sequence ID" value="MEJ8574934.1"/>
    <property type="molecule type" value="Genomic_DNA"/>
</dbReference>
<comment type="pathway">
    <text evidence="2">Cofactor biosynthesis; ubiquinone biosynthesis.</text>
</comment>
<evidence type="ECO:0000313" key="10">
    <source>
        <dbReference type="Proteomes" id="UP001378188"/>
    </source>
</evidence>
<gene>
    <name evidence="9" type="ORF">V3328_25900</name>
</gene>
<dbReference type="PANTHER" id="PTHR43876:SF7">
    <property type="entry name" value="UBIQUINONE BIOSYNTHESIS MONOOXYGENASE COQ6, MITOCHONDRIAL"/>
    <property type="match status" value="1"/>
</dbReference>
<dbReference type="GO" id="GO:0016705">
    <property type="term" value="F:oxidoreductase activity, acting on paired donors, with incorporation or reduction of molecular oxygen"/>
    <property type="evidence" value="ECO:0007669"/>
    <property type="project" value="InterPro"/>
</dbReference>
<evidence type="ECO:0000256" key="3">
    <source>
        <dbReference type="ARBA" id="ARBA00005349"/>
    </source>
</evidence>
<dbReference type="FunFam" id="3.50.50.60:FF:000021">
    <property type="entry name" value="Ubiquinone biosynthesis monooxygenase COQ6"/>
    <property type="match status" value="1"/>
</dbReference>
<dbReference type="Gene3D" id="3.50.50.60">
    <property type="entry name" value="FAD/NAD(P)-binding domain"/>
    <property type="match status" value="2"/>
</dbReference>